<dbReference type="OrthoDB" id="776176at2759"/>
<reference evidence="3" key="2">
    <citation type="journal article" date="2017" name="J. Anim. Genet.">
        <title>Multiple reference genome sequences of hot pepper reveal the massive evolution of plant disease resistance genes by retroduplication.</title>
        <authorList>
            <person name="Kim S."/>
            <person name="Park J."/>
            <person name="Yeom S.-I."/>
            <person name="Kim Y.-M."/>
            <person name="Seo E."/>
            <person name="Kim K.-T."/>
            <person name="Kim M.-S."/>
            <person name="Lee J.M."/>
            <person name="Cheong K."/>
            <person name="Shin H.-S."/>
            <person name="Kim S.-B."/>
            <person name="Han K."/>
            <person name="Lee J."/>
            <person name="Park M."/>
            <person name="Lee H.-A."/>
            <person name="Lee H.-Y."/>
            <person name="Lee Y."/>
            <person name="Oh S."/>
            <person name="Lee J.H."/>
            <person name="Choi E."/>
            <person name="Choi E."/>
            <person name="Lee S.E."/>
            <person name="Jeon J."/>
            <person name="Kim H."/>
            <person name="Choi G."/>
            <person name="Song H."/>
            <person name="Lee J."/>
            <person name="Lee S.-C."/>
            <person name="Kwon J.-K."/>
            <person name="Lee H.-Y."/>
            <person name="Koo N."/>
            <person name="Hong Y."/>
            <person name="Kim R.W."/>
            <person name="Kang W.-H."/>
            <person name="Huh J.H."/>
            <person name="Kang B.-C."/>
            <person name="Yang T.-J."/>
            <person name="Lee Y.-H."/>
            <person name="Bennetzen J.L."/>
            <person name="Choi D."/>
        </authorList>
    </citation>
    <scope>NUCLEOTIDE SEQUENCE [LARGE SCALE GENOMIC DNA]</scope>
    <source>
        <strain evidence="3">cv. PBC81</strain>
    </source>
</reference>
<proteinExistence type="predicted"/>
<name>A0A2G2XF38_CAPBA</name>
<organism evidence="2 3">
    <name type="scientific">Capsicum baccatum</name>
    <name type="common">Peruvian pepper</name>
    <dbReference type="NCBI Taxonomy" id="33114"/>
    <lineage>
        <taxon>Eukaryota</taxon>
        <taxon>Viridiplantae</taxon>
        <taxon>Streptophyta</taxon>
        <taxon>Embryophyta</taxon>
        <taxon>Tracheophyta</taxon>
        <taxon>Spermatophyta</taxon>
        <taxon>Magnoliopsida</taxon>
        <taxon>eudicotyledons</taxon>
        <taxon>Gunneridae</taxon>
        <taxon>Pentapetalae</taxon>
        <taxon>asterids</taxon>
        <taxon>lamiids</taxon>
        <taxon>Solanales</taxon>
        <taxon>Solanaceae</taxon>
        <taxon>Solanoideae</taxon>
        <taxon>Capsiceae</taxon>
        <taxon>Capsicum</taxon>
    </lineage>
</organism>
<gene>
    <name evidence="2" type="ORF">CQW23_04594</name>
</gene>
<sequence>MIGRVQQGVMRVVYHQGVKDQAARRGDSGIKLKDSSCGGGGGGGGSSSRQTRKWSCALDSNAIKATKSDKIKQAEESLRTVMYLSCWGP</sequence>
<dbReference type="Proteomes" id="UP000224567">
    <property type="component" value="Unassembled WGS sequence"/>
</dbReference>
<reference evidence="2 3" key="1">
    <citation type="journal article" date="2017" name="Genome Biol.">
        <title>New reference genome sequences of hot pepper reveal the massive evolution of plant disease-resistance genes by retroduplication.</title>
        <authorList>
            <person name="Kim S."/>
            <person name="Park J."/>
            <person name="Yeom S.I."/>
            <person name="Kim Y.M."/>
            <person name="Seo E."/>
            <person name="Kim K.T."/>
            <person name="Kim M.S."/>
            <person name="Lee J.M."/>
            <person name="Cheong K."/>
            <person name="Shin H.S."/>
            <person name="Kim S.B."/>
            <person name="Han K."/>
            <person name="Lee J."/>
            <person name="Park M."/>
            <person name="Lee H.A."/>
            <person name="Lee H.Y."/>
            <person name="Lee Y."/>
            <person name="Oh S."/>
            <person name="Lee J.H."/>
            <person name="Choi E."/>
            <person name="Choi E."/>
            <person name="Lee S.E."/>
            <person name="Jeon J."/>
            <person name="Kim H."/>
            <person name="Choi G."/>
            <person name="Song H."/>
            <person name="Lee J."/>
            <person name="Lee S.C."/>
            <person name="Kwon J.K."/>
            <person name="Lee H.Y."/>
            <person name="Koo N."/>
            <person name="Hong Y."/>
            <person name="Kim R.W."/>
            <person name="Kang W.H."/>
            <person name="Huh J.H."/>
            <person name="Kang B.C."/>
            <person name="Yang T.J."/>
            <person name="Lee Y.H."/>
            <person name="Bennetzen J.L."/>
            <person name="Choi D."/>
        </authorList>
    </citation>
    <scope>NUCLEOTIDE SEQUENCE [LARGE SCALE GENOMIC DNA]</scope>
    <source>
        <strain evidence="3">cv. PBC81</strain>
    </source>
</reference>
<dbReference type="InterPro" id="IPR022251">
    <property type="entry name" value="DUF3774_wound-induced"/>
</dbReference>
<keyword evidence="3" id="KW-1185">Reference proteome</keyword>
<feature type="region of interest" description="Disordered" evidence="1">
    <location>
        <begin position="20"/>
        <end position="52"/>
    </location>
</feature>
<dbReference type="Pfam" id="PF12609">
    <property type="entry name" value="DUF3774"/>
    <property type="match status" value="1"/>
</dbReference>
<protein>
    <submittedName>
        <fullName evidence="2">Uncharacterized protein</fullName>
    </submittedName>
</protein>
<accession>A0A2G2XF38</accession>
<comment type="caution">
    <text evidence="2">The sequence shown here is derived from an EMBL/GenBank/DDBJ whole genome shotgun (WGS) entry which is preliminary data.</text>
</comment>
<evidence type="ECO:0000256" key="1">
    <source>
        <dbReference type="SAM" id="MobiDB-lite"/>
    </source>
</evidence>
<feature type="compositionally biased region" description="Gly residues" evidence="1">
    <location>
        <begin position="37"/>
        <end position="46"/>
    </location>
</feature>
<dbReference type="AlphaFoldDB" id="A0A2G2XF38"/>
<evidence type="ECO:0000313" key="2">
    <source>
        <dbReference type="EMBL" id="PHT56108.1"/>
    </source>
</evidence>
<evidence type="ECO:0000313" key="3">
    <source>
        <dbReference type="Proteomes" id="UP000224567"/>
    </source>
</evidence>
<dbReference type="EMBL" id="MLFT02000002">
    <property type="protein sequence ID" value="PHT56108.1"/>
    <property type="molecule type" value="Genomic_DNA"/>
</dbReference>
<feature type="compositionally biased region" description="Basic and acidic residues" evidence="1">
    <location>
        <begin position="20"/>
        <end position="34"/>
    </location>
</feature>